<feature type="domain" description="Peptidase M48" evidence="8">
    <location>
        <begin position="49"/>
        <end position="232"/>
    </location>
</feature>
<dbReference type="InterPro" id="IPR051156">
    <property type="entry name" value="Mito/Outer_Membr_Metalloprot"/>
</dbReference>
<evidence type="ECO:0000256" key="1">
    <source>
        <dbReference type="ARBA" id="ARBA00001947"/>
    </source>
</evidence>
<dbReference type="PANTHER" id="PTHR22726">
    <property type="entry name" value="METALLOENDOPEPTIDASE OMA1"/>
    <property type="match status" value="1"/>
</dbReference>
<dbReference type="EMBL" id="CP071060">
    <property type="protein sequence ID" value="QSI76760.1"/>
    <property type="molecule type" value="Genomic_DNA"/>
</dbReference>
<feature type="chain" id="PRO_5045541005" evidence="7">
    <location>
        <begin position="18"/>
        <end position="477"/>
    </location>
</feature>
<dbReference type="PANTHER" id="PTHR22726:SF1">
    <property type="entry name" value="METALLOENDOPEPTIDASE OMA1, MITOCHONDRIAL"/>
    <property type="match status" value="1"/>
</dbReference>
<gene>
    <name evidence="9" type="ORF">JY500_20245</name>
</gene>
<proteinExistence type="predicted"/>
<dbReference type="InterPro" id="IPR001915">
    <property type="entry name" value="Peptidase_M48"/>
</dbReference>
<keyword evidence="10" id="KW-1185">Reference proteome</keyword>
<keyword evidence="4" id="KW-0378">Hydrolase</keyword>
<keyword evidence="6 9" id="KW-0482">Metalloprotease</keyword>
<reference evidence="9 10" key="1">
    <citation type="submission" date="2021-02" db="EMBL/GenBank/DDBJ databases">
        <title>Niveibacterium changnyeongensis HC41.</title>
        <authorList>
            <person name="Kang M."/>
        </authorList>
    </citation>
    <scope>NUCLEOTIDE SEQUENCE [LARGE SCALE GENOMIC DNA]</scope>
    <source>
        <strain evidence="9 10">HC41</strain>
    </source>
</reference>
<keyword evidence="3" id="KW-0479">Metal-binding</keyword>
<dbReference type="Pfam" id="PF01435">
    <property type="entry name" value="Peptidase_M48"/>
    <property type="match status" value="1"/>
</dbReference>
<evidence type="ECO:0000313" key="9">
    <source>
        <dbReference type="EMBL" id="QSI76760.1"/>
    </source>
</evidence>
<organism evidence="9 10">
    <name type="scientific">Niveibacterium microcysteis</name>
    <dbReference type="NCBI Taxonomy" id="2811415"/>
    <lineage>
        <taxon>Bacteria</taxon>
        <taxon>Pseudomonadati</taxon>
        <taxon>Pseudomonadota</taxon>
        <taxon>Betaproteobacteria</taxon>
        <taxon>Rhodocyclales</taxon>
        <taxon>Rhodocyclaceae</taxon>
        <taxon>Niveibacterium</taxon>
    </lineage>
</organism>
<dbReference type="GO" id="GO:0008237">
    <property type="term" value="F:metallopeptidase activity"/>
    <property type="evidence" value="ECO:0007669"/>
    <property type="project" value="UniProtKB-KW"/>
</dbReference>
<protein>
    <submittedName>
        <fullName evidence="9">M48 family metalloprotease</fullName>
    </submittedName>
</protein>
<dbReference type="RefSeq" id="WP_206254380.1">
    <property type="nucleotide sequence ID" value="NZ_CP071060.1"/>
</dbReference>
<evidence type="ECO:0000259" key="8">
    <source>
        <dbReference type="Pfam" id="PF01435"/>
    </source>
</evidence>
<accession>A0ABX7M4S7</accession>
<sequence>MQKKLFAAMCSAVVVTACVGMPSTEVDRQMGQQAAQSVANDMGLVDDPALTAYVDSVGQRVAAALPNRQFNYRFAVVDQVEPNAFAVPGGYIYVSRGLLSLLRSEDELAGVLGHEIQHVERRHSVRQMKKERRLGLLALPGELVGGIISDDLATLAGKPFEAVAAGYSRDQEREADALGQPLAAAAGYDPQAIASILDRMEHFIETMTEEKRAPTFFDSHPSTPERVATLSRNAAKLTPTAAPHVAADEAAFMKKLDGLLIGPDPTEGLVHDQTFVHPALGFRLVFPKGWLVENTRKTVNAMAPTKDGIAAFGLAGDGTAEDLPKIAKAFSEKLARKYRSTPQQIEGKTAGGLPAQALYLTDKSGKEPVHLYFLWLVMDHKIYQMIGLAPDSQRALVRSIADSLRPLSDNERASISELRLRVLGARSGETLPAVSKRAGGSVAAAVLAAMNGVTESVQFKGGEWVKVPVRTAYRAPR</sequence>
<evidence type="ECO:0000256" key="5">
    <source>
        <dbReference type="ARBA" id="ARBA00022833"/>
    </source>
</evidence>
<dbReference type="Proteomes" id="UP000663570">
    <property type="component" value="Chromosome"/>
</dbReference>
<feature type="signal peptide" evidence="7">
    <location>
        <begin position="1"/>
        <end position="17"/>
    </location>
</feature>
<name>A0ABX7M4S7_9RHOO</name>
<evidence type="ECO:0000256" key="6">
    <source>
        <dbReference type="ARBA" id="ARBA00023049"/>
    </source>
</evidence>
<dbReference type="Gene3D" id="3.30.2010.10">
    <property type="entry name" value="Metalloproteases ('zincins'), catalytic domain"/>
    <property type="match status" value="1"/>
</dbReference>
<evidence type="ECO:0000256" key="2">
    <source>
        <dbReference type="ARBA" id="ARBA00022670"/>
    </source>
</evidence>
<dbReference type="CDD" id="cd07333">
    <property type="entry name" value="M48C_bepA_like"/>
    <property type="match status" value="1"/>
</dbReference>
<keyword evidence="2" id="KW-0645">Protease</keyword>
<dbReference type="PROSITE" id="PS51257">
    <property type="entry name" value="PROKAR_LIPOPROTEIN"/>
    <property type="match status" value="1"/>
</dbReference>
<evidence type="ECO:0000256" key="3">
    <source>
        <dbReference type="ARBA" id="ARBA00022723"/>
    </source>
</evidence>
<evidence type="ECO:0000256" key="7">
    <source>
        <dbReference type="SAM" id="SignalP"/>
    </source>
</evidence>
<evidence type="ECO:0000256" key="4">
    <source>
        <dbReference type="ARBA" id="ARBA00022801"/>
    </source>
</evidence>
<evidence type="ECO:0000313" key="10">
    <source>
        <dbReference type="Proteomes" id="UP000663570"/>
    </source>
</evidence>
<keyword evidence="5" id="KW-0862">Zinc</keyword>
<keyword evidence="7" id="KW-0732">Signal</keyword>
<comment type="cofactor">
    <cofactor evidence="1">
        <name>Zn(2+)</name>
        <dbReference type="ChEBI" id="CHEBI:29105"/>
    </cofactor>
</comment>